<evidence type="ECO:0000256" key="2">
    <source>
        <dbReference type="ARBA" id="ARBA00022679"/>
    </source>
</evidence>
<sequence length="303" mass="35355">MSNILIIKLGSLGDVVQISGALRDIREHHKNAKITILTTSKYLNLFRNCPYVDDCLEDERLPRYNIFYLLRLKKIINSLNFTKVYDLQNSNRTNFYKKFLFNINEWSSSKDIPENQYNNSVLKRFDEQLRKSNIQTHYTLKPDFSWAAERAINYKLNTDKKYILFFPFCSKELFHKRWPYFPELINLIKQNHPQYELVVAPGPDEIEEAKSFNIKIALNENLPLDFFELASLIKKSHLVIANDTGPAHMAAHLGARGFTLFGPHTTPEKVSIEREKFIALQTMDLKSLFADRVYALIKSSIIN</sequence>
<reference evidence="4 5" key="1">
    <citation type="submission" date="2018-10" db="EMBL/GenBank/DDBJ databases">
        <title>Iterative Subtractive Binning of Freshwater Chronoseries Metagenomes Recovers Nearly Complete Genomes from over Four Hundred Novel Species.</title>
        <authorList>
            <person name="Rodriguez-R L.M."/>
            <person name="Tsementzi D."/>
            <person name="Luo C."/>
            <person name="Konstantinidis K.T."/>
        </authorList>
    </citation>
    <scope>NUCLEOTIDE SEQUENCE [LARGE SCALE GENOMIC DNA]</scope>
    <source>
        <strain evidence="4">WB7_2B_003</strain>
        <strain evidence="3">WB8_2A_004</strain>
    </source>
</reference>
<dbReference type="PANTHER" id="PTHR30160">
    <property type="entry name" value="TETRAACYLDISACCHARIDE 4'-KINASE-RELATED"/>
    <property type="match status" value="1"/>
</dbReference>
<accession>A0A845S5X5</accession>
<organism evidence="4 5">
    <name type="scientific">Candidatus Fonsibacter lacus</name>
    <dbReference type="NCBI Taxonomy" id="2576439"/>
    <lineage>
        <taxon>Bacteria</taxon>
        <taxon>Pseudomonadati</taxon>
        <taxon>Pseudomonadota</taxon>
        <taxon>Alphaproteobacteria</taxon>
        <taxon>Candidatus Pelagibacterales</taxon>
        <taxon>Candidatus Pelagibacterales incertae sedis</taxon>
        <taxon>Candidatus Fonsibacter</taxon>
    </lineage>
</organism>
<dbReference type="AlphaFoldDB" id="A0A845S5X5"/>
<evidence type="ECO:0000256" key="1">
    <source>
        <dbReference type="ARBA" id="ARBA00022676"/>
    </source>
</evidence>
<dbReference type="InterPro" id="IPR002201">
    <property type="entry name" value="Glyco_trans_9"/>
</dbReference>
<dbReference type="Proteomes" id="UP000572953">
    <property type="component" value="Unassembled WGS sequence"/>
</dbReference>
<dbReference type="GO" id="GO:0009244">
    <property type="term" value="P:lipopolysaccharide core region biosynthetic process"/>
    <property type="evidence" value="ECO:0007669"/>
    <property type="project" value="TreeGrafter"/>
</dbReference>
<dbReference type="Proteomes" id="UP000747791">
    <property type="component" value="Unassembled WGS sequence"/>
</dbReference>
<gene>
    <name evidence="4" type="ORF">EBV78_03250</name>
    <name evidence="3" type="ORF">EBX74_01230</name>
</gene>
<dbReference type="InterPro" id="IPR051199">
    <property type="entry name" value="LPS_LOS_Heptosyltrfase"/>
</dbReference>
<keyword evidence="1" id="KW-0328">Glycosyltransferase</keyword>
<evidence type="ECO:0000313" key="5">
    <source>
        <dbReference type="Proteomes" id="UP000572953"/>
    </source>
</evidence>
<dbReference type="GO" id="GO:0005829">
    <property type="term" value="C:cytosol"/>
    <property type="evidence" value="ECO:0007669"/>
    <property type="project" value="TreeGrafter"/>
</dbReference>
<evidence type="ECO:0000313" key="3">
    <source>
        <dbReference type="EMBL" id="NCU52917.1"/>
    </source>
</evidence>
<protein>
    <submittedName>
        <fullName evidence="4">Lipopolysaccharide heptosyltransferase family protein</fullName>
    </submittedName>
</protein>
<dbReference type="SUPFAM" id="SSF53756">
    <property type="entry name" value="UDP-Glycosyltransferase/glycogen phosphorylase"/>
    <property type="match status" value="1"/>
</dbReference>
<dbReference type="GO" id="GO:0008713">
    <property type="term" value="F:ADP-heptose-lipopolysaccharide heptosyltransferase activity"/>
    <property type="evidence" value="ECO:0007669"/>
    <property type="project" value="TreeGrafter"/>
</dbReference>
<dbReference type="EMBL" id="RGGN01000112">
    <property type="protein sequence ID" value="NCU63090.1"/>
    <property type="molecule type" value="Genomic_DNA"/>
</dbReference>
<evidence type="ECO:0000313" key="4">
    <source>
        <dbReference type="EMBL" id="NCU63090.1"/>
    </source>
</evidence>
<name>A0A845S5X5_9PROT</name>
<dbReference type="EMBL" id="RGOB01000019">
    <property type="protein sequence ID" value="NCU52917.1"/>
    <property type="molecule type" value="Genomic_DNA"/>
</dbReference>
<dbReference type="Pfam" id="PF01075">
    <property type="entry name" value="Glyco_transf_9"/>
    <property type="match status" value="1"/>
</dbReference>
<dbReference type="CDD" id="cd03789">
    <property type="entry name" value="GT9_LPS_heptosyltransferase"/>
    <property type="match status" value="1"/>
</dbReference>
<dbReference type="Gene3D" id="3.40.50.2000">
    <property type="entry name" value="Glycogen Phosphorylase B"/>
    <property type="match status" value="2"/>
</dbReference>
<proteinExistence type="predicted"/>
<comment type="caution">
    <text evidence="4">The sequence shown here is derived from an EMBL/GenBank/DDBJ whole genome shotgun (WGS) entry which is preliminary data.</text>
</comment>
<keyword evidence="2 4" id="KW-0808">Transferase</keyword>